<gene>
    <name evidence="1" type="ORF">NUM_12560</name>
</gene>
<keyword evidence="2" id="KW-1185">Reference proteome</keyword>
<dbReference type="Proteomes" id="UP000614996">
    <property type="component" value="Unassembled WGS sequence"/>
</dbReference>
<evidence type="ECO:0000313" key="2">
    <source>
        <dbReference type="Proteomes" id="UP000614996"/>
    </source>
</evidence>
<dbReference type="EMBL" id="BOPO01000016">
    <property type="protein sequence ID" value="GIL26002.1"/>
    <property type="molecule type" value="Genomic_DNA"/>
</dbReference>
<evidence type="ECO:0000313" key="1">
    <source>
        <dbReference type="EMBL" id="GIL26002.1"/>
    </source>
</evidence>
<proteinExistence type="predicted"/>
<dbReference type="RefSeq" id="WP_207123603.1">
    <property type="nucleotide sequence ID" value="NZ_BOPO01000016.1"/>
</dbReference>
<comment type="caution">
    <text evidence="1">The sequence shown here is derived from an EMBL/GenBank/DDBJ whole genome shotgun (WGS) entry which is preliminary data.</text>
</comment>
<dbReference type="AlphaFoldDB" id="A0A8J4EIE4"/>
<organism evidence="1 2">
    <name type="scientific">Actinocatenispora comari</name>
    <dbReference type="NCBI Taxonomy" id="2807577"/>
    <lineage>
        <taxon>Bacteria</taxon>
        <taxon>Bacillati</taxon>
        <taxon>Actinomycetota</taxon>
        <taxon>Actinomycetes</taxon>
        <taxon>Micromonosporales</taxon>
        <taxon>Micromonosporaceae</taxon>
        <taxon>Actinocatenispora</taxon>
    </lineage>
</organism>
<protein>
    <submittedName>
        <fullName evidence="1">Uncharacterized protein</fullName>
    </submittedName>
</protein>
<name>A0A8J4EIE4_9ACTN</name>
<reference evidence="2" key="1">
    <citation type="journal article" date="2021" name="Int. J. Syst. Evol. Microbiol.">
        <title>Actinocatenispora comari sp. nov., an endophytic actinomycete isolated from aerial parts of Comarum salesowianum.</title>
        <authorList>
            <person name="Oyunbileg N."/>
            <person name="Iizaka Y."/>
            <person name="Hamada M."/>
            <person name="Davaapurev B.O."/>
            <person name="Fukumoto A."/>
            <person name="Tsetseg B."/>
            <person name="Kato F."/>
            <person name="Tamura T."/>
            <person name="Batkhuu J."/>
            <person name="Anzai Y."/>
        </authorList>
    </citation>
    <scope>NUCLEOTIDE SEQUENCE [LARGE SCALE GENOMIC DNA]</scope>
    <source>
        <strain evidence="2">NUM-2625</strain>
    </source>
</reference>
<sequence length="175" mass="19460">MSSDESPPVDGLVPIGATVTAIYWWNEPDKYAGPARFDTVSKAMDYNMSGHVLVELELRTVDGSSVMLYGGVPFTELGLRMSPRQDPGVQPAPGAVLLSAILWKDRESWRESYERLGLRKDRSLTALISYEYTELIFKNPDGSQFVLLPMRHPMGDDAREPVDPAALRRWATGSS</sequence>
<accession>A0A8J4EIE4</accession>